<evidence type="ECO:0000256" key="7">
    <source>
        <dbReference type="ARBA" id="ARBA00044637"/>
    </source>
</evidence>
<dbReference type="InterPro" id="IPR003663">
    <property type="entry name" value="Sugar/inositol_transpt"/>
</dbReference>
<evidence type="ECO:0000256" key="1">
    <source>
        <dbReference type="ARBA" id="ARBA00004141"/>
    </source>
</evidence>
<feature type="transmembrane region" description="Helical" evidence="15">
    <location>
        <begin position="154"/>
        <end position="175"/>
    </location>
</feature>
<keyword evidence="6 15" id="KW-0472">Membrane</keyword>
<dbReference type="InterPro" id="IPR005829">
    <property type="entry name" value="Sugar_transporter_CS"/>
</dbReference>
<protein>
    <recommendedName>
        <fullName evidence="13">Hexose transporter 1</fullName>
    </recommendedName>
</protein>
<dbReference type="InterPro" id="IPR045263">
    <property type="entry name" value="GLUT"/>
</dbReference>
<evidence type="ECO:0000256" key="10">
    <source>
        <dbReference type="ARBA" id="ARBA00044662"/>
    </source>
</evidence>
<evidence type="ECO:0000256" key="14">
    <source>
        <dbReference type="RuleBase" id="RU003346"/>
    </source>
</evidence>
<evidence type="ECO:0000256" key="5">
    <source>
        <dbReference type="ARBA" id="ARBA00022989"/>
    </source>
</evidence>
<dbReference type="GO" id="GO:0015149">
    <property type="term" value="F:hexose transmembrane transporter activity"/>
    <property type="evidence" value="ECO:0007669"/>
    <property type="project" value="TreeGrafter"/>
</dbReference>
<evidence type="ECO:0000256" key="3">
    <source>
        <dbReference type="ARBA" id="ARBA00022448"/>
    </source>
</evidence>
<feature type="transmembrane region" description="Helical" evidence="15">
    <location>
        <begin position="480"/>
        <end position="503"/>
    </location>
</feature>
<feature type="transmembrane region" description="Helical" evidence="15">
    <location>
        <begin position="181"/>
        <end position="198"/>
    </location>
</feature>
<dbReference type="PANTHER" id="PTHR23503">
    <property type="entry name" value="SOLUTE CARRIER FAMILY 2"/>
    <property type="match status" value="1"/>
</dbReference>
<reference evidence="17" key="2">
    <citation type="submission" date="2019-06" db="EMBL/GenBank/DDBJ databases">
        <title>Genomics analysis of Aphanomyces spp. identifies a new class of oomycete effector associated with host adaptation.</title>
        <authorList>
            <person name="Gaulin E."/>
        </authorList>
    </citation>
    <scope>NUCLEOTIDE SEQUENCE</scope>
    <source>
        <strain evidence="17">CBS 578.67</strain>
    </source>
</reference>
<comment type="catalytic activity">
    <reaction evidence="12">
        <text>D-fructose(out) = D-fructose(in)</text>
        <dbReference type="Rhea" id="RHEA:60372"/>
        <dbReference type="ChEBI" id="CHEBI:37721"/>
    </reaction>
    <physiologicalReaction direction="left-to-right" evidence="12">
        <dbReference type="Rhea" id="RHEA:60373"/>
    </physiologicalReaction>
</comment>
<comment type="catalytic activity">
    <reaction evidence="8">
        <text>D-glucose(out) = D-glucose(in)</text>
        <dbReference type="Rhea" id="RHEA:60376"/>
        <dbReference type="ChEBI" id="CHEBI:4167"/>
    </reaction>
    <physiologicalReaction direction="left-to-right" evidence="8">
        <dbReference type="Rhea" id="RHEA:60377"/>
    </physiologicalReaction>
</comment>
<keyword evidence="4 15" id="KW-0812">Transmembrane</keyword>
<dbReference type="InterPro" id="IPR005828">
    <property type="entry name" value="MFS_sugar_transport-like"/>
</dbReference>
<dbReference type="Gene3D" id="1.20.1250.20">
    <property type="entry name" value="MFS general substrate transporter like domains"/>
    <property type="match status" value="1"/>
</dbReference>
<feature type="transmembrane region" description="Helical" evidence="15">
    <location>
        <begin position="390"/>
        <end position="409"/>
    </location>
</feature>
<organism evidence="18 19">
    <name type="scientific">Aphanomyces stellatus</name>
    <dbReference type="NCBI Taxonomy" id="120398"/>
    <lineage>
        <taxon>Eukaryota</taxon>
        <taxon>Sar</taxon>
        <taxon>Stramenopiles</taxon>
        <taxon>Oomycota</taxon>
        <taxon>Saprolegniomycetes</taxon>
        <taxon>Saprolegniales</taxon>
        <taxon>Verrucalvaceae</taxon>
        <taxon>Aphanomyces</taxon>
    </lineage>
</organism>
<evidence type="ECO:0000256" key="6">
    <source>
        <dbReference type="ARBA" id="ARBA00023136"/>
    </source>
</evidence>
<evidence type="ECO:0000256" key="4">
    <source>
        <dbReference type="ARBA" id="ARBA00022692"/>
    </source>
</evidence>
<dbReference type="Pfam" id="PF00083">
    <property type="entry name" value="Sugar_tr"/>
    <property type="match status" value="1"/>
</dbReference>
<comment type="catalytic activity">
    <reaction evidence="11">
        <text>D-glucosamine(out) = D-glucosamine(in)</text>
        <dbReference type="Rhea" id="RHEA:78423"/>
        <dbReference type="ChEBI" id="CHEBI:58723"/>
    </reaction>
    <physiologicalReaction direction="left-to-right" evidence="11">
        <dbReference type="Rhea" id="RHEA:78424"/>
    </physiologicalReaction>
</comment>
<dbReference type="EMBL" id="VJMH01005336">
    <property type="protein sequence ID" value="KAF0697250.1"/>
    <property type="molecule type" value="Genomic_DNA"/>
</dbReference>
<sequence length="541" mass="58694">MSETPATPSREDIYIPIQDGDSTIQRIGSAAGGRSFRKARQQSSRRRLSRLESLIHEEHADALLPTKVLYVSVLIALMGAFQFGWLLSQLNYLPFNTKKTCAAHPIQEGTCIMFPGHSKHEWTMNVTAWIVGGALGAVLSGIPADKFGRKRTTFLNAFVMITGALVEVVAKDIYVFSLGRLLSGIATGTAINVSNVLISEISPSQMRGLFSTGLQVGVALGSLAVTTAHYVIGSHHEYAWRLLVGFPIVLGGVQILLMPLMTQSPVWLVAHGKVDAAAAEMRRLYQPTNYDAILKTLVAAHDEEQREIAGINPWSALFSRKYMRQLLIAITLCSAQQLCGINAIMYYSAAIFNSAGITDPRVANTIVNLIRTASILVAAKVMDKFKRKTLLCGGMTIMAIAGTGLVYALCNANSAVAVASVGIYVAAFCLSIGPMAWMVSSELFPDFLHANAGSVGTMFTWVCNFLIGVYYPILSSDDKMGNYAFCIFIGLLVAFVLFVFFVVPETGHKTYVEIQQCFGIDDNTSAHHDDGAPADPWATDK</sequence>
<evidence type="ECO:0000256" key="2">
    <source>
        <dbReference type="ARBA" id="ARBA00011738"/>
    </source>
</evidence>
<dbReference type="PANTHER" id="PTHR23503:SF8">
    <property type="entry name" value="FACILITATED GLUCOSE TRANSPORTER PROTEIN 1"/>
    <property type="match status" value="1"/>
</dbReference>
<dbReference type="NCBIfam" id="TIGR00879">
    <property type="entry name" value="SP"/>
    <property type="match status" value="1"/>
</dbReference>
<comment type="subunit">
    <text evidence="2">Homodimer.</text>
</comment>
<dbReference type="AlphaFoldDB" id="A0A485KUY6"/>
<name>A0A485KUY6_9STRA</name>
<feature type="transmembrane region" description="Helical" evidence="15">
    <location>
        <begin position="326"/>
        <end position="349"/>
    </location>
</feature>
<evidence type="ECO:0000259" key="16">
    <source>
        <dbReference type="PROSITE" id="PS50850"/>
    </source>
</evidence>
<evidence type="ECO:0000256" key="9">
    <source>
        <dbReference type="ARBA" id="ARBA00044656"/>
    </source>
</evidence>
<reference evidence="18 19" key="1">
    <citation type="submission" date="2019-03" db="EMBL/GenBank/DDBJ databases">
        <authorList>
            <person name="Gaulin E."/>
            <person name="Dumas B."/>
        </authorList>
    </citation>
    <scope>NUCLEOTIDE SEQUENCE [LARGE SCALE GENOMIC DNA]</scope>
    <source>
        <strain evidence="18">CBS 568.67</strain>
    </source>
</reference>
<dbReference type="Proteomes" id="UP000332933">
    <property type="component" value="Unassembled WGS sequence"/>
</dbReference>
<evidence type="ECO:0000313" key="18">
    <source>
        <dbReference type="EMBL" id="VFT88877.1"/>
    </source>
</evidence>
<feature type="transmembrane region" description="Helical" evidence="15">
    <location>
        <begin position="238"/>
        <end position="257"/>
    </location>
</feature>
<dbReference type="PRINTS" id="PR00171">
    <property type="entry name" value="SUGRTRNSPORT"/>
</dbReference>
<dbReference type="InterPro" id="IPR020846">
    <property type="entry name" value="MFS_dom"/>
</dbReference>
<feature type="domain" description="Major facilitator superfamily (MFS) profile" evidence="16">
    <location>
        <begin position="72"/>
        <end position="507"/>
    </location>
</feature>
<gene>
    <name evidence="18" type="primary">Aste57867_12022</name>
    <name evidence="17" type="ORF">As57867_011977</name>
    <name evidence="18" type="ORF">ASTE57867_12022</name>
</gene>
<evidence type="ECO:0000256" key="12">
    <source>
        <dbReference type="ARBA" id="ARBA00044710"/>
    </source>
</evidence>
<dbReference type="GO" id="GO:0016020">
    <property type="term" value="C:membrane"/>
    <property type="evidence" value="ECO:0007669"/>
    <property type="project" value="UniProtKB-SubCell"/>
</dbReference>
<dbReference type="SUPFAM" id="SSF103473">
    <property type="entry name" value="MFS general substrate transporter"/>
    <property type="match status" value="1"/>
</dbReference>
<feature type="transmembrane region" description="Helical" evidence="15">
    <location>
        <begin position="122"/>
        <end position="142"/>
    </location>
</feature>
<evidence type="ECO:0000313" key="19">
    <source>
        <dbReference type="Proteomes" id="UP000332933"/>
    </source>
</evidence>
<proteinExistence type="inferred from homology"/>
<dbReference type="PROSITE" id="PS00216">
    <property type="entry name" value="SUGAR_TRANSPORT_1"/>
    <property type="match status" value="1"/>
</dbReference>
<feature type="transmembrane region" description="Helical" evidence="15">
    <location>
        <begin position="451"/>
        <end position="474"/>
    </location>
</feature>
<evidence type="ECO:0000256" key="8">
    <source>
        <dbReference type="ARBA" id="ARBA00044648"/>
    </source>
</evidence>
<dbReference type="OrthoDB" id="4540492at2759"/>
<keyword evidence="19" id="KW-1185">Reference proteome</keyword>
<feature type="transmembrane region" description="Helical" evidence="15">
    <location>
        <begin position="210"/>
        <end position="232"/>
    </location>
</feature>
<dbReference type="PROSITE" id="PS50850">
    <property type="entry name" value="MFS"/>
    <property type="match status" value="1"/>
</dbReference>
<accession>A0A485KUY6</accession>
<comment type="catalytic activity">
    <reaction evidence="10">
        <text>D-mannose(out) = D-mannose(in)</text>
        <dbReference type="Rhea" id="RHEA:78391"/>
        <dbReference type="ChEBI" id="CHEBI:4208"/>
    </reaction>
    <physiologicalReaction direction="left-to-right" evidence="10">
        <dbReference type="Rhea" id="RHEA:78392"/>
    </physiologicalReaction>
</comment>
<keyword evidence="5 15" id="KW-1133">Transmembrane helix</keyword>
<dbReference type="InterPro" id="IPR036259">
    <property type="entry name" value="MFS_trans_sf"/>
</dbReference>
<feature type="transmembrane region" description="Helical" evidence="15">
    <location>
        <begin position="415"/>
        <end position="439"/>
    </location>
</feature>
<keyword evidence="3 14" id="KW-0813">Transport</keyword>
<evidence type="ECO:0000256" key="13">
    <source>
        <dbReference type="ARBA" id="ARBA00044780"/>
    </source>
</evidence>
<comment type="catalytic activity">
    <reaction evidence="9">
        <text>D-xylose(out) = D-xylose(in)</text>
        <dbReference type="Rhea" id="RHEA:78427"/>
        <dbReference type="ChEBI" id="CHEBI:53455"/>
    </reaction>
    <physiologicalReaction direction="left-to-right" evidence="9">
        <dbReference type="Rhea" id="RHEA:78428"/>
    </physiologicalReaction>
</comment>
<feature type="transmembrane region" description="Helical" evidence="15">
    <location>
        <begin position="68"/>
        <end position="87"/>
    </location>
</feature>
<comment type="catalytic activity">
    <reaction evidence="7">
        <text>D-galactose(in) = D-galactose(out)</text>
        <dbReference type="Rhea" id="RHEA:34915"/>
        <dbReference type="ChEBI" id="CHEBI:4139"/>
    </reaction>
    <physiologicalReaction direction="right-to-left" evidence="7">
        <dbReference type="Rhea" id="RHEA:34917"/>
    </physiologicalReaction>
</comment>
<evidence type="ECO:0000256" key="11">
    <source>
        <dbReference type="ARBA" id="ARBA00044668"/>
    </source>
</evidence>
<evidence type="ECO:0000256" key="15">
    <source>
        <dbReference type="SAM" id="Phobius"/>
    </source>
</evidence>
<evidence type="ECO:0000313" key="17">
    <source>
        <dbReference type="EMBL" id="KAF0697250.1"/>
    </source>
</evidence>
<comment type="similarity">
    <text evidence="14">Belongs to the major facilitator superfamily. Sugar transporter (TC 2.A.1.1) family.</text>
</comment>
<comment type="subcellular location">
    <subcellularLocation>
        <location evidence="1">Membrane</location>
        <topology evidence="1">Multi-pass membrane protein</topology>
    </subcellularLocation>
</comment>
<dbReference type="PROSITE" id="PS00217">
    <property type="entry name" value="SUGAR_TRANSPORT_2"/>
    <property type="match status" value="1"/>
</dbReference>
<dbReference type="EMBL" id="CAADRA010005357">
    <property type="protein sequence ID" value="VFT88877.1"/>
    <property type="molecule type" value="Genomic_DNA"/>
</dbReference>